<evidence type="ECO:0000313" key="1">
    <source>
        <dbReference type="EMBL" id="KAI4371114.1"/>
    </source>
</evidence>
<organism evidence="1 2">
    <name type="scientific">Melastoma candidum</name>
    <dbReference type="NCBI Taxonomy" id="119954"/>
    <lineage>
        <taxon>Eukaryota</taxon>
        <taxon>Viridiplantae</taxon>
        <taxon>Streptophyta</taxon>
        <taxon>Embryophyta</taxon>
        <taxon>Tracheophyta</taxon>
        <taxon>Spermatophyta</taxon>
        <taxon>Magnoliopsida</taxon>
        <taxon>eudicotyledons</taxon>
        <taxon>Gunneridae</taxon>
        <taxon>Pentapetalae</taxon>
        <taxon>rosids</taxon>
        <taxon>malvids</taxon>
        <taxon>Myrtales</taxon>
        <taxon>Melastomataceae</taxon>
        <taxon>Melastomatoideae</taxon>
        <taxon>Melastomateae</taxon>
        <taxon>Melastoma</taxon>
    </lineage>
</organism>
<proteinExistence type="predicted"/>
<comment type="caution">
    <text evidence="1">The sequence shown here is derived from an EMBL/GenBank/DDBJ whole genome shotgun (WGS) entry which is preliminary data.</text>
</comment>
<evidence type="ECO:0000313" key="2">
    <source>
        <dbReference type="Proteomes" id="UP001057402"/>
    </source>
</evidence>
<gene>
    <name evidence="1" type="ORF">MLD38_019383</name>
</gene>
<name>A0ACB9QX18_9MYRT</name>
<dbReference type="Proteomes" id="UP001057402">
    <property type="component" value="Chromosome 5"/>
</dbReference>
<dbReference type="EMBL" id="CM042884">
    <property type="protein sequence ID" value="KAI4371114.1"/>
    <property type="molecule type" value="Genomic_DNA"/>
</dbReference>
<protein>
    <submittedName>
        <fullName evidence="1">Uncharacterized protein</fullName>
    </submittedName>
</protein>
<reference evidence="2" key="1">
    <citation type="journal article" date="2023" name="Front. Plant Sci.">
        <title>Chromosomal-level genome assembly of Melastoma candidum provides insights into trichome evolution.</title>
        <authorList>
            <person name="Zhong Y."/>
            <person name="Wu W."/>
            <person name="Sun C."/>
            <person name="Zou P."/>
            <person name="Liu Y."/>
            <person name="Dai S."/>
            <person name="Zhou R."/>
        </authorList>
    </citation>
    <scope>NUCLEOTIDE SEQUENCE [LARGE SCALE GENOMIC DNA]</scope>
</reference>
<keyword evidence="2" id="KW-1185">Reference proteome</keyword>
<sequence>MPRKKSLSAVSRVDVPISDGSTYLSSSRVVKPPVGGQKAKGFRGRKRTSDNPVVDTVVVGDGEGIGVAPATNPNPRKRKSLSLKTPVSVLISDGSTSSSSSHVVKPPVERWKAKGIRGRQSTKSCDNPVEDTVVVGDGDGGEPELCCDICAETRLGGEMIKISERCTHSFCTGCVTKHVETKILENVTDVKCPGLDCESVIEVDICSGFLEGKLLQMWEKAKCEAAFDEIQKYYCPFKECSAMLIVDSEVGNSLKECECPYCHRLFCASCKVPWHWKYTCEQFQSMDEGERGNEDVLVKELAEEKKWGRCPKCKFYVERTYGCPHIICRCRFEFCYGCGSDWRAGLHGGCAKP</sequence>
<accession>A0ACB9QX18</accession>